<protein>
    <submittedName>
        <fullName evidence="2">DNA-binding HxlR family transcriptional regulator</fullName>
    </submittedName>
</protein>
<dbReference type="GO" id="GO:0003677">
    <property type="term" value="F:DNA binding"/>
    <property type="evidence" value="ECO:0007669"/>
    <property type="project" value="UniProtKB-KW"/>
</dbReference>
<reference evidence="2 3" key="1">
    <citation type="submission" date="2020-08" db="EMBL/GenBank/DDBJ databases">
        <title>Genomic Encyclopedia of Type Strains, Phase III (KMG-III): the genomes of soil and plant-associated and newly described type strains.</title>
        <authorList>
            <person name="Whitman W."/>
        </authorList>
    </citation>
    <scope>NUCLEOTIDE SEQUENCE [LARGE SCALE GENOMIC DNA]</scope>
    <source>
        <strain evidence="2 3">CECT 3313</strain>
    </source>
</reference>
<dbReference type="EMBL" id="JACHJK010000002">
    <property type="protein sequence ID" value="MBB5925743.1"/>
    <property type="molecule type" value="Genomic_DNA"/>
</dbReference>
<sequence>MPGHECREAPDALDARVGGGRVGKVLAELLHTLTGHQVLERRRYQDHPPRHEYLLT</sequence>
<accession>A0A7W9UNW7</accession>
<evidence type="ECO:0000313" key="2">
    <source>
        <dbReference type="EMBL" id="MBB5925743.1"/>
    </source>
</evidence>
<evidence type="ECO:0000259" key="1">
    <source>
        <dbReference type="Pfam" id="PF01638"/>
    </source>
</evidence>
<dbReference type="InterPro" id="IPR002577">
    <property type="entry name" value="HTH_HxlR"/>
</dbReference>
<dbReference type="AlphaFoldDB" id="A0A7W9UNW7"/>
<dbReference type="Proteomes" id="UP000585836">
    <property type="component" value="Unassembled WGS sequence"/>
</dbReference>
<dbReference type="InterPro" id="IPR036388">
    <property type="entry name" value="WH-like_DNA-bd_sf"/>
</dbReference>
<evidence type="ECO:0000313" key="3">
    <source>
        <dbReference type="Proteomes" id="UP000585836"/>
    </source>
</evidence>
<name>A0A7W9UNW7_9ACTN</name>
<feature type="domain" description="HTH hxlR-type" evidence="1">
    <location>
        <begin position="23"/>
        <end position="56"/>
    </location>
</feature>
<dbReference type="InterPro" id="IPR036390">
    <property type="entry name" value="WH_DNA-bd_sf"/>
</dbReference>
<gene>
    <name evidence="2" type="ORF">FHS34_001197</name>
</gene>
<dbReference type="SUPFAM" id="SSF46785">
    <property type="entry name" value="Winged helix' DNA-binding domain"/>
    <property type="match status" value="1"/>
</dbReference>
<dbReference type="Gene3D" id="1.10.10.10">
    <property type="entry name" value="Winged helix-like DNA-binding domain superfamily/Winged helix DNA-binding domain"/>
    <property type="match status" value="1"/>
</dbReference>
<comment type="caution">
    <text evidence="2">The sequence shown here is derived from an EMBL/GenBank/DDBJ whole genome shotgun (WGS) entry which is preliminary data.</text>
</comment>
<proteinExistence type="predicted"/>
<keyword evidence="3" id="KW-1185">Reference proteome</keyword>
<dbReference type="RefSeq" id="WP_372478585.1">
    <property type="nucleotide sequence ID" value="NZ_JACHJK010000002.1"/>
</dbReference>
<organism evidence="2 3">
    <name type="scientific">Streptomyces echinatus</name>
    <dbReference type="NCBI Taxonomy" id="67293"/>
    <lineage>
        <taxon>Bacteria</taxon>
        <taxon>Bacillati</taxon>
        <taxon>Actinomycetota</taxon>
        <taxon>Actinomycetes</taxon>
        <taxon>Kitasatosporales</taxon>
        <taxon>Streptomycetaceae</taxon>
        <taxon>Streptomyces</taxon>
    </lineage>
</organism>
<keyword evidence="2" id="KW-0238">DNA-binding</keyword>
<dbReference type="Pfam" id="PF01638">
    <property type="entry name" value="HxlR"/>
    <property type="match status" value="1"/>
</dbReference>